<dbReference type="Proteomes" id="UP000719412">
    <property type="component" value="Unassembled WGS sequence"/>
</dbReference>
<evidence type="ECO:0000256" key="7">
    <source>
        <dbReference type="ARBA" id="ARBA00022824"/>
    </source>
</evidence>
<evidence type="ECO:0000256" key="8">
    <source>
        <dbReference type="ARBA" id="ARBA00022848"/>
    </source>
</evidence>
<dbReference type="Gene3D" id="1.10.630.10">
    <property type="entry name" value="Cytochrome P450"/>
    <property type="match status" value="3"/>
</dbReference>
<keyword evidence="9" id="KW-0560">Oxidoreductase</keyword>
<dbReference type="InterPro" id="IPR002401">
    <property type="entry name" value="Cyt_P450_E_grp-I"/>
</dbReference>
<comment type="subcellular location">
    <subcellularLocation>
        <location evidence="3">Endoplasmic reticulum membrane</location>
        <topology evidence="3">Peripheral membrane protein</topology>
    </subcellularLocation>
    <subcellularLocation>
        <location evidence="2">Microsome membrane</location>
        <topology evidence="2">Peripheral membrane protein</topology>
    </subcellularLocation>
</comment>
<evidence type="ECO:0000256" key="2">
    <source>
        <dbReference type="ARBA" id="ARBA00004174"/>
    </source>
</evidence>
<evidence type="ECO:0000256" key="6">
    <source>
        <dbReference type="ARBA" id="ARBA00022723"/>
    </source>
</evidence>
<evidence type="ECO:0000256" key="12">
    <source>
        <dbReference type="ARBA" id="ARBA00023136"/>
    </source>
</evidence>
<dbReference type="InterPro" id="IPR036396">
    <property type="entry name" value="Cyt_P450_sf"/>
</dbReference>
<feature type="binding site" description="axial binding residue" evidence="13">
    <location>
        <position position="1445"/>
    </location>
    <ligand>
        <name>heme</name>
        <dbReference type="ChEBI" id="CHEBI:30413"/>
    </ligand>
    <ligandPart>
        <name>Fe</name>
        <dbReference type="ChEBI" id="CHEBI:18248"/>
    </ligandPart>
</feature>
<evidence type="ECO:0000256" key="5">
    <source>
        <dbReference type="ARBA" id="ARBA00022617"/>
    </source>
</evidence>
<dbReference type="GO" id="GO:0020037">
    <property type="term" value="F:heme binding"/>
    <property type="evidence" value="ECO:0007669"/>
    <property type="project" value="InterPro"/>
</dbReference>
<keyword evidence="12 14" id="KW-0472">Membrane</keyword>
<evidence type="ECO:0000256" key="14">
    <source>
        <dbReference type="SAM" id="Phobius"/>
    </source>
</evidence>
<comment type="similarity">
    <text evidence="4">Belongs to the cytochrome P450 family.</text>
</comment>
<dbReference type="GO" id="GO:0016705">
    <property type="term" value="F:oxidoreductase activity, acting on paired donors, with incorporation or reduction of molecular oxygen"/>
    <property type="evidence" value="ECO:0007669"/>
    <property type="project" value="InterPro"/>
</dbReference>
<evidence type="ECO:0000256" key="9">
    <source>
        <dbReference type="ARBA" id="ARBA00023002"/>
    </source>
</evidence>
<dbReference type="EMBL" id="JABDTM020027232">
    <property type="protein sequence ID" value="KAH0810838.1"/>
    <property type="molecule type" value="Genomic_DNA"/>
</dbReference>
<keyword evidence="14" id="KW-0812">Transmembrane</keyword>
<keyword evidence="16" id="KW-1185">Reference proteome</keyword>
<keyword evidence="14" id="KW-1133">Transmembrane helix</keyword>
<keyword evidence="6 13" id="KW-0479">Metal-binding</keyword>
<feature type="transmembrane region" description="Helical" evidence="14">
    <location>
        <begin position="6"/>
        <end position="27"/>
    </location>
</feature>
<keyword evidence="5 13" id="KW-0349">Heme</keyword>
<evidence type="ECO:0000256" key="3">
    <source>
        <dbReference type="ARBA" id="ARBA00004406"/>
    </source>
</evidence>
<evidence type="ECO:0000256" key="13">
    <source>
        <dbReference type="PIRSR" id="PIRSR602401-1"/>
    </source>
</evidence>
<dbReference type="FunFam" id="1.10.630.10:FF:000042">
    <property type="entry name" value="Cytochrome P450"/>
    <property type="match status" value="3"/>
</dbReference>
<keyword evidence="11" id="KW-0503">Monooxygenase</keyword>
<reference evidence="15" key="2">
    <citation type="submission" date="2021-08" db="EMBL/GenBank/DDBJ databases">
        <authorList>
            <person name="Eriksson T."/>
        </authorList>
    </citation>
    <scope>NUCLEOTIDE SEQUENCE</scope>
    <source>
        <strain evidence="15">Stoneville</strain>
        <tissue evidence="15">Whole head</tissue>
    </source>
</reference>
<dbReference type="GO" id="GO:0004497">
    <property type="term" value="F:monooxygenase activity"/>
    <property type="evidence" value="ECO:0007669"/>
    <property type="project" value="UniProtKB-KW"/>
</dbReference>
<dbReference type="Pfam" id="PF00067">
    <property type="entry name" value="p450"/>
    <property type="match status" value="3"/>
</dbReference>
<reference evidence="15" key="1">
    <citation type="journal article" date="2020" name="J Insects Food Feed">
        <title>The yellow mealworm (Tenebrio molitor) genome: a resource for the emerging insects as food and feed industry.</title>
        <authorList>
            <person name="Eriksson T."/>
            <person name="Andere A."/>
            <person name="Kelstrup H."/>
            <person name="Emery V."/>
            <person name="Picard C."/>
        </authorList>
    </citation>
    <scope>NUCLEOTIDE SEQUENCE</scope>
    <source>
        <strain evidence="15">Stoneville</strain>
        <tissue evidence="15">Whole head</tissue>
    </source>
</reference>
<feature type="transmembrane region" description="Helical" evidence="14">
    <location>
        <begin position="989"/>
        <end position="1018"/>
    </location>
</feature>
<gene>
    <name evidence="15" type="ORF">GEV33_011951</name>
</gene>
<evidence type="ECO:0000313" key="16">
    <source>
        <dbReference type="Proteomes" id="UP000719412"/>
    </source>
</evidence>
<organism evidence="15 16">
    <name type="scientific">Tenebrio molitor</name>
    <name type="common">Yellow mealworm beetle</name>
    <dbReference type="NCBI Taxonomy" id="7067"/>
    <lineage>
        <taxon>Eukaryota</taxon>
        <taxon>Metazoa</taxon>
        <taxon>Ecdysozoa</taxon>
        <taxon>Arthropoda</taxon>
        <taxon>Hexapoda</taxon>
        <taxon>Insecta</taxon>
        <taxon>Pterygota</taxon>
        <taxon>Neoptera</taxon>
        <taxon>Endopterygota</taxon>
        <taxon>Coleoptera</taxon>
        <taxon>Polyphaga</taxon>
        <taxon>Cucujiformia</taxon>
        <taxon>Tenebrionidae</taxon>
        <taxon>Tenebrio</taxon>
    </lineage>
</organism>
<evidence type="ECO:0008006" key="17">
    <source>
        <dbReference type="Google" id="ProtNLM"/>
    </source>
</evidence>
<dbReference type="GO" id="GO:0005789">
    <property type="term" value="C:endoplasmic reticulum membrane"/>
    <property type="evidence" value="ECO:0007669"/>
    <property type="project" value="UniProtKB-SubCell"/>
</dbReference>
<protein>
    <recommendedName>
        <fullName evidence="17">Cytochrome P450 monooxygenase</fullName>
    </recommendedName>
</protein>
<dbReference type="PROSITE" id="PS00086">
    <property type="entry name" value="CYTOCHROME_P450"/>
    <property type="match status" value="3"/>
</dbReference>
<dbReference type="InterPro" id="IPR017972">
    <property type="entry name" value="Cyt_P450_CS"/>
</dbReference>
<comment type="cofactor">
    <cofactor evidence="1 13">
        <name>heme</name>
        <dbReference type="ChEBI" id="CHEBI:30413"/>
    </cofactor>
</comment>
<proteinExistence type="inferred from homology"/>
<dbReference type="PANTHER" id="PTHR24292">
    <property type="entry name" value="CYTOCHROME P450"/>
    <property type="match status" value="1"/>
</dbReference>
<sequence length="1501" mass="175282">MIALGSLLSVNSIGVVVALLVVTTTYWKWKYQYWKRRNVPYLEPRIPFGNMEEVIRGEKLLGIRLAEIYKEMKTKGWRHGGIYTFTRPIYIVLDLDYVRNVTTKDFKYFMDRNVFVNENEPLQAHLLNLSGTRWKNMRGKLTPTFSSGKVKAMFQVMAESENELQQKMYQEYTKNQPIDIKEILACFTTNVIGSCAFGLDCQALEDEDSPFRVFTRNIFVTTRLESFKRLLSVTFPLVAKLINLKFTLKENADFVMKMVQDTIDYRKNNNYTRKDFMQLLINLKDADGDGHNRESLSMDELASQVLAFFAAGYETSSTLMTFALYELARHEDIQEKLRREINEVLEQHNGQMTYDAIQDMKYLGQVIDESLRMHSPAAQLSRTCIKDYKLPDQDVIIEKGTTVIIPVMGIHYDEEYYPEPEKFDPERFTEENKKSRPNYTFMPFGEGPRNCIGMRFGLVQSKMGVVSLLKDYKLTVNKKTREPLYYSPDHLFLSAEGEICGNLISVVVALLVVTVAYWKWKYQYWKRRNVPYLEPRIPFGNMEKVIRGKKFFGIEFKNIYKEMKSRGWEHGGIYTFLKPTYIPLDLDYVRNIMTKDFKYFMDRDNYVNEKDPLQAHLLNLSGTRWRNMRAKLTPTFTSGKMKGMFQVMAESQEGLQQKMDEEYRKNEPINIKEILACFTTNIIGTCAFGLDCKALEDENSAFRVFGRNIFSVTKLQVLKRLFARNFPQVAKLVNLSISRKQNVDFIMNMVQDTIEYREKNNFTRNDFMQLLISMKNNKSVDVDGPEGKPLTMDELASQALVFFAAGFETSSTLMTFALYELAKHQQIQETLRNEISSVLQKHNNQISYDSIQDMKYLSQVIDETLRLHPPAAVTNRRCIEDYKLPDQDVIIEKGTTVIIPIIGIHYDEEYYPEPEKFDPERFTDENKKARHNYAFMPFGEGPRNCIGMRFGLLQSKMGLVSLLKNYKFTVNKKTREPLHYQPNHVYKHLIIMFGLGFLLGGNFITVVVAVLVVTIAFWKWKYQYWKRRNVPYLEPRIPFGNLTDVIRGKKFIGITLKDIYEEMKTRGWKHGGIYTFTKPTYIPMDLDYVRNIMTKDFKYFMDRDNYVNEKDPLQAHLLNLSGTRWRNLRAKLTPTFTSGKMKAMFQVMAESQEGLQKMMHEEYKKNEPVNIKEILARFTTNIIGSCAFGLECHTLEEEDSEFRVFGRNLFKMTRLESFKRLFAVTFPEVAKFLDLSFSRKDVVDFIMNMVQDTIDHREKNNYTRNDFMQLLINLKNNKNIDGDGHDGKSLSMDELASQALVFFAAGFETSSTLMTFALYELATNEGVQETLRREIDSVLDKHDGQMTYDSIQDMKYLSQVIDETFRLHPPAAFTDRKCVEDYKIPDQDVVIEKGTQVFIPIMGIHYDEEYYPEPRRFDPERFTDENKKSRHNYAFMPFGEGPRNCIGMRFGLLQSKMGLVALLKNYKFTVNKKTMEPLQYQPRNFVLAAQGEIWLNAEKIH</sequence>
<comment type="caution">
    <text evidence="15">The sequence shown here is derived from an EMBL/GenBank/DDBJ whole genome shotgun (WGS) entry which is preliminary data.</text>
</comment>
<dbReference type="CDD" id="cd11056">
    <property type="entry name" value="CYP6-like"/>
    <property type="match status" value="3"/>
</dbReference>
<keyword evidence="8" id="KW-0492">Microsome</keyword>
<dbReference type="InterPro" id="IPR050476">
    <property type="entry name" value="Insect_CytP450_Detox"/>
</dbReference>
<dbReference type="InterPro" id="IPR001128">
    <property type="entry name" value="Cyt_P450"/>
</dbReference>
<dbReference type="GO" id="GO:0005506">
    <property type="term" value="F:iron ion binding"/>
    <property type="evidence" value="ECO:0007669"/>
    <property type="project" value="InterPro"/>
</dbReference>
<name>A0A8J6HA78_TENMO</name>
<evidence type="ECO:0000313" key="15">
    <source>
        <dbReference type="EMBL" id="KAH0810838.1"/>
    </source>
</evidence>
<evidence type="ECO:0000256" key="10">
    <source>
        <dbReference type="ARBA" id="ARBA00023004"/>
    </source>
</evidence>
<keyword evidence="10 13" id="KW-0408">Iron</keyword>
<dbReference type="PRINTS" id="PR00385">
    <property type="entry name" value="P450"/>
</dbReference>
<dbReference type="SUPFAM" id="SSF48264">
    <property type="entry name" value="Cytochrome P450"/>
    <property type="match status" value="3"/>
</dbReference>
<keyword evidence="7" id="KW-0256">Endoplasmic reticulum</keyword>
<accession>A0A8J6HA78</accession>
<evidence type="ECO:0000256" key="11">
    <source>
        <dbReference type="ARBA" id="ARBA00023033"/>
    </source>
</evidence>
<dbReference type="PRINTS" id="PR00463">
    <property type="entry name" value="EP450I"/>
</dbReference>
<dbReference type="PANTHER" id="PTHR24292:SF100">
    <property type="entry name" value="CYTOCHROME P450 6A16, ISOFORM B-RELATED"/>
    <property type="match status" value="1"/>
</dbReference>
<evidence type="ECO:0000256" key="4">
    <source>
        <dbReference type="ARBA" id="ARBA00010617"/>
    </source>
</evidence>
<evidence type="ECO:0000256" key="1">
    <source>
        <dbReference type="ARBA" id="ARBA00001971"/>
    </source>
</evidence>